<gene>
    <name evidence="4" type="primary">LOC110794481</name>
</gene>
<dbReference type="KEGG" id="soe:110794481"/>
<dbReference type="InterPro" id="IPR016024">
    <property type="entry name" value="ARM-type_fold"/>
</dbReference>
<feature type="region of interest" description="Disordered" evidence="1">
    <location>
        <begin position="378"/>
        <end position="421"/>
    </location>
</feature>
<proteinExistence type="predicted"/>
<feature type="compositionally biased region" description="Polar residues" evidence="1">
    <location>
        <begin position="315"/>
        <end position="330"/>
    </location>
</feature>
<reference evidence="4" key="2">
    <citation type="submission" date="2025-08" db="UniProtKB">
        <authorList>
            <consortium name="RefSeq"/>
        </authorList>
    </citation>
    <scope>IDENTIFICATION</scope>
    <source>
        <tissue evidence="4">Leaf</tissue>
    </source>
</reference>
<dbReference type="RefSeq" id="XP_021855156.1">
    <property type="nucleotide sequence ID" value="XM_021999464.2"/>
</dbReference>
<dbReference type="AlphaFoldDB" id="A0A9R0IT84"/>
<dbReference type="InterPro" id="IPR011989">
    <property type="entry name" value="ARM-like"/>
</dbReference>
<dbReference type="Gene3D" id="1.25.10.10">
    <property type="entry name" value="Leucine-rich Repeat Variant"/>
    <property type="match status" value="1"/>
</dbReference>
<dbReference type="GO" id="GO:0005874">
    <property type="term" value="C:microtubule"/>
    <property type="evidence" value="ECO:0007669"/>
    <property type="project" value="InterPro"/>
</dbReference>
<dbReference type="PANTHER" id="PTHR31355">
    <property type="entry name" value="MICROTUBULE-ASSOCIATED PROTEIN TORTIFOLIA1"/>
    <property type="match status" value="1"/>
</dbReference>
<organism evidence="3 4">
    <name type="scientific">Spinacia oleracea</name>
    <name type="common">Spinach</name>
    <dbReference type="NCBI Taxonomy" id="3562"/>
    <lineage>
        <taxon>Eukaryota</taxon>
        <taxon>Viridiplantae</taxon>
        <taxon>Streptophyta</taxon>
        <taxon>Embryophyta</taxon>
        <taxon>Tracheophyta</taxon>
        <taxon>Spermatophyta</taxon>
        <taxon>Magnoliopsida</taxon>
        <taxon>eudicotyledons</taxon>
        <taxon>Gunneridae</taxon>
        <taxon>Pentapetalae</taxon>
        <taxon>Caryophyllales</taxon>
        <taxon>Chenopodiaceae</taxon>
        <taxon>Chenopodioideae</taxon>
        <taxon>Anserineae</taxon>
        <taxon>Spinacia</taxon>
    </lineage>
</organism>
<reference evidence="3" key="1">
    <citation type="journal article" date="2021" name="Nat. Commun.">
        <title>Genomic analyses provide insights into spinach domestication and the genetic basis of agronomic traits.</title>
        <authorList>
            <person name="Cai X."/>
            <person name="Sun X."/>
            <person name="Xu C."/>
            <person name="Sun H."/>
            <person name="Wang X."/>
            <person name="Ge C."/>
            <person name="Zhang Z."/>
            <person name="Wang Q."/>
            <person name="Fei Z."/>
            <person name="Jiao C."/>
            <person name="Wang Q."/>
        </authorList>
    </citation>
    <scope>NUCLEOTIDE SEQUENCE [LARGE SCALE GENOMIC DNA]</scope>
    <source>
        <strain evidence="3">cv. Varoflay</strain>
    </source>
</reference>
<protein>
    <submittedName>
        <fullName evidence="4">TORTIFOLIA1-like protein 3</fullName>
    </submittedName>
</protein>
<feature type="compositionally biased region" description="Basic and acidic residues" evidence="1">
    <location>
        <begin position="404"/>
        <end position="420"/>
    </location>
</feature>
<evidence type="ECO:0000256" key="1">
    <source>
        <dbReference type="SAM" id="MobiDB-lite"/>
    </source>
</evidence>
<sequence>MAPKQSSATMSRDLRHRVLTCMTKLSDRDTLSQAVSELDSIIPTLTSDTFSLFINSLSSTSTADRSAVRVSSLKLLASLSAFHGTSLYPHLPKLISAVVRRLRDPDSAVRSSAATTTASFAHHISHSLSSIFRPLADSLSSEQDFSAQSAAAMCLSAAIESSPAPETSQLLKVLPKWMKLLKCDGFKAKASLIVLMKSAIRVCEIGNCNLLRDLVNCLIEYLKSEDWAARKASADALKEMAVVEKENLSEMKVSCLKIIESRKFDKVKAVRESMNQLLDAWKEVPDVFDDGSPPPHSQESSRDNTSDGRFPARSKMSSAVDSNNTPQTGRSCFPAKKSSPSDSALKTTARNRGAPDVTIKRSSPQVFRKLDSKKLSAVNGDANDLHGSSVTPDYGENSVEYDEGVQRRADVRSSKQETKRGLFSKNTGSRVMPCSEDDYEATGTVSNTSADVCKHHKEFEDLSLIRKQLVQIENQQSSLMDILQKFIGSSQDGMRTLETRVHGLEMAMGDISYDLAMSTARMSSAEATRSSCCMLPGPDFLSSKFWRRPDGRCSTSRFSFGGTTPSVSAMRSITDRRPGEPVGHENRRFSLRGPGGVIMNPLADIHGDSRGVPEVSNNRVLRSVRNVA</sequence>
<evidence type="ECO:0000259" key="2">
    <source>
        <dbReference type="Pfam" id="PF24714"/>
    </source>
</evidence>
<feature type="region of interest" description="Disordered" evidence="1">
    <location>
        <begin position="285"/>
        <end position="365"/>
    </location>
</feature>
<evidence type="ECO:0000313" key="4">
    <source>
        <dbReference type="RefSeq" id="XP_021855156.1"/>
    </source>
</evidence>
<dbReference type="Pfam" id="PF24714">
    <property type="entry name" value="TOR1L1_N"/>
    <property type="match status" value="1"/>
</dbReference>
<dbReference type="InterPro" id="IPR033337">
    <property type="entry name" value="TORTIFOLIA1/SINE1-2"/>
</dbReference>
<keyword evidence="3" id="KW-1185">Reference proteome</keyword>
<dbReference type="InterPro" id="IPR057600">
    <property type="entry name" value="TORTIFOLIA1/SINE1-2_N"/>
</dbReference>
<evidence type="ECO:0000313" key="3">
    <source>
        <dbReference type="Proteomes" id="UP000813463"/>
    </source>
</evidence>
<dbReference type="GeneID" id="110794481"/>
<dbReference type="GO" id="GO:0008017">
    <property type="term" value="F:microtubule binding"/>
    <property type="evidence" value="ECO:0000318"/>
    <property type="project" value="GO_Central"/>
</dbReference>
<dbReference type="SUPFAM" id="SSF48371">
    <property type="entry name" value="ARM repeat"/>
    <property type="match status" value="1"/>
</dbReference>
<dbReference type="PANTHER" id="PTHR31355:SF8">
    <property type="entry name" value="TORTIFOLIA1-LIKE PROTEIN 3"/>
    <property type="match status" value="1"/>
</dbReference>
<dbReference type="OrthoDB" id="1904066at2759"/>
<feature type="domain" description="TORTIFOLIA1/SINE1-2 N-terminal" evidence="2">
    <location>
        <begin position="13"/>
        <end position="283"/>
    </location>
</feature>
<dbReference type="Proteomes" id="UP000813463">
    <property type="component" value="Chromosome 5"/>
</dbReference>
<feature type="compositionally biased region" description="Polar residues" evidence="1">
    <location>
        <begin position="338"/>
        <end position="350"/>
    </location>
</feature>
<accession>A0A9R0IT84</accession>
<name>A0A9R0IT84_SPIOL</name>